<comment type="similarity">
    <text evidence="1 4">Belongs to the inositol phosphokinase (IPK) family.</text>
</comment>
<evidence type="ECO:0000256" key="3">
    <source>
        <dbReference type="ARBA" id="ARBA00022777"/>
    </source>
</evidence>
<dbReference type="InterPro" id="IPR038286">
    <property type="entry name" value="IPK_sf"/>
</dbReference>
<evidence type="ECO:0000256" key="4">
    <source>
        <dbReference type="RuleBase" id="RU363090"/>
    </source>
</evidence>
<evidence type="ECO:0000256" key="5">
    <source>
        <dbReference type="SAM" id="MobiDB-lite"/>
    </source>
</evidence>
<organism evidence="6 7">
    <name type="scientific">Eptatretus burgeri</name>
    <name type="common">Inshore hagfish</name>
    <dbReference type="NCBI Taxonomy" id="7764"/>
    <lineage>
        <taxon>Eukaryota</taxon>
        <taxon>Metazoa</taxon>
        <taxon>Chordata</taxon>
        <taxon>Craniata</taxon>
        <taxon>Vertebrata</taxon>
        <taxon>Cyclostomata</taxon>
        <taxon>Myxini</taxon>
        <taxon>Myxiniformes</taxon>
        <taxon>Myxinidae</taxon>
        <taxon>Eptatretinae</taxon>
        <taxon>Eptatretus</taxon>
    </lineage>
</organism>
<dbReference type="GO" id="GO:0032958">
    <property type="term" value="P:inositol phosphate biosynthetic process"/>
    <property type="evidence" value="ECO:0007669"/>
    <property type="project" value="InterPro"/>
</dbReference>
<dbReference type="AlphaFoldDB" id="A0A8C4QL49"/>
<dbReference type="OMA" id="WANKKTH"/>
<accession>A0A8C4QL49</accession>
<dbReference type="Pfam" id="PF03770">
    <property type="entry name" value="IPK"/>
    <property type="match status" value="1"/>
</dbReference>
<feature type="compositionally biased region" description="Basic residues" evidence="5">
    <location>
        <begin position="148"/>
        <end position="165"/>
    </location>
</feature>
<name>A0A8C4QL49_EPTBU</name>
<dbReference type="GO" id="GO:0000828">
    <property type="term" value="F:inositol hexakisphosphate kinase activity"/>
    <property type="evidence" value="ECO:0007669"/>
    <property type="project" value="TreeGrafter"/>
</dbReference>
<dbReference type="Ensembl" id="ENSEBUT00000017725.1">
    <property type="protein sequence ID" value="ENSEBUP00000017149.1"/>
    <property type="gene ID" value="ENSEBUG00000010723.1"/>
</dbReference>
<dbReference type="PANTHER" id="PTHR12400:SF47">
    <property type="entry name" value="INOSITOL HEXAKISPHOSPHATE KINASE 2"/>
    <property type="match status" value="1"/>
</dbReference>
<dbReference type="GO" id="GO:0005634">
    <property type="term" value="C:nucleus"/>
    <property type="evidence" value="ECO:0007669"/>
    <property type="project" value="TreeGrafter"/>
</dbReference>
<sequence length="494" mass="55790">MTCSEYRFKRSFSRVTQAAGKTIGRSCGLCVVLFVVSAAMSPALLPMAEILASQAGLPLEPLVHQVGGHTCMLRVGDGAICKPLVQREHFVYQVLPQEMRPFTPKYMGMVMVTIEEDEDGKTLMVAYPDGGDDNCAELDLKPHRRLGRRHSQTHHNHHKYNHHYKHSMDMKSKSCETSPKNIRKIVSEHQGLAESGLEGTSQRETKIDVLDLVQPVHLLKRPWSMVCLERQLRVFRDSSKHKNHYKFLLLENLVSQYVRPCVLDLKMGTRQHGDDTPAYKVAHMIRKCENSTSSVLGFRISGMQVYRTDTDHCCFMNKHDGQLLSERSCEEALACFFSNGKRLRRELISMALQRCIRLKEVLKQQDSWRFYSSSLLIVYEGQLAAASDSDSEGLDSMLTHAAGNLRRNSISEEEEDADEEGAAACKPCDNGSQGTDVNATRGIVDVRMIDFAHTTCQQFEDLVPYEGPDDGFLHGLCNLIRILHKLKKSYNNTP</sequence>
<dbReference type="GO" id="GO:0005737">
    <property type="term" value="C:cytoplasm"/>
    <property type="evidence" value="ECO:0007669"/>
    <property type="project" value="TreeGrafter"/>
</dbReference>
<dbReference type="Proteomes" id="UP000694388">
    <property type="component" value="Unplaced"/>
</dbReference>
<evidence type="ECO:0000313" key="6">
    <source>
        <dbReference type="Ensembl" id="ENSEBUP00000017149.1"/>
    </source>
</evidence>
<keyword evidence="2 4" id="KW-0808">Transferase</keyword>
<dbReference type="PANTHER" id="PTHR12400">
    <property type="entry name" value="INOSITOL POLYPHOSPHATE KINASE"/>
    <property type="match status" value="1"/>
</dbReference>
<dbReference type="EC" id="2.7.-.-" evidence="4"/>
<evidence type="ECO:0000313" key="7">
    <source>
        <dbReference type="Proteomes" id="UP000694388"/>
    </source>
</evidence>
<dbReference type="GeneTree" id="ENSGT00940000156310"/>
<protein>
    <recommendedName>
        <fullName evidence="4">Kinase</fullName>
        <ecNumber evidence="4">2.7.-.-</ecNumber>
    </recommendedName>
</protein>
<reference evidence="6" key="1">
    <citation type="submission" date="2025-08" db="UniProtKB">
        <authorList>
            <consortium name="Ensembl"/>
        </authorList>
    </citation>
    <scope>IDENTIFICATION</scope>
</reference>
<dbReference type="GO" id="GO:0046854">
    <property type="term" value="P:phosphatidylinositol phosphate biosynthetic process"/>
    <property type="evidence" value="ECO:0007669"/>
    <property type="project" value="TreeGrafter"/>
</dbReference>
<dbReference type="InterPro" id="IPR005522">
    <property type="entry name" value="IPK"/>
</dbReference>
<keyword evidence="7" id="KW-1185">Reference proteome</keyword>
<reference evidence="6" key="2">
    <citation type="submission" date="2025-09" db="UniProtKB">
        <authorList>
            <consortium name="Ensembl"/>
        </authorList>
    </citation>
    <scope>IDENTIFICATION</scope>
</reference>
<evidence type="ECO:0000256" key="2">
    <source>
        <dbReference type="ARBA" id="ARBA00022679"/>
    </source>
</evidence>
<keyword evidence="3 4" id="KW-0418">Kinase</keyword>
<proteinExistence type="inferred from homology"/>
<dbReference type="SUPFAM" id="SSF56104">
    <property type="entry name" value="SAICAR synthase-like"/>
    <property type="match status" value="1"/>
</dbReference>
<dbReference type="Gene3D" id="3.30.470.160">
    <property type="entry name" value="Inositol polyphosphate kinase"/>
    <property type="match status" value="1"/>
</dbReference>
<evidence type="ECO:0000256" key="1">
    <source>
        <dbReference type="ARBA" id="ARBA00007374"/>
    </source>
</evidence>
<feature type="region of interest" description="Disordered" evidence="5">
    <location>
        <begin position="148"/>
        <end position="175"/>
    </location>
</feature>